<comment type="similarity">
    <text evidence="2">Belongs to the RFamide neuropeptide family.</text>
</comment>
<reference evidence="6 7" key="1">
    <citation type="journal article" date="2014" name="Nature">
        <title>The genomic substrate for adaptive radiation in African cichlid fish.</title>
        <authorList>
            <person name="Brawand D."/>
            <person name="Wagner C.E."/>
            <person name="Li Y.I."/>
            <person name="Malinsky M."/>
            <person name="Keller I."/>
            <person name="Fan S."/>
            <person name="Simakov O."/>
            <person name="Ng A.Y."/>
            <person name="Lim Z.W."/>
            <person name="Bezault E."/>
            <person name="Turner-Maier J."/>
            <person name="Johnson J."/>
            <person name="Alcazar R."/>
            <person name="Noh H.J."/>
            <person name="Russell P."/>
            <person name="Aken B."/>
            <person name="Alfoldi J."/>
            <person name="Amemiya C."/>
            <person name="Azzouzi N."/>
            <person name="Baroiller J.F."/>
            <person name="Barloy-Hubler F."/>
            <person name="Berlin A."/>
            <person name="Bloomquist R."/>
            <person name="Carleton K.L."/>
            <person name="Conte M.A."/>
            <person name="D'Cotta H."/>
            <person name="Eshel O."/>
            <person name="Gaffney L."/>
            <person name="Galibert F."/>
            <person name="Gante H.F."/>
            <person name="Gnerre S."/>
            <person name="Greuter L."/>
            <person name="Guyon R."/>
            <person name="Haddad N.S."/>
            <person name="Haerty W."/>
            <person name="Harris R.M."/>
            <person name="Hofmann H.A."/>
            <person name="Hourlier T."/>
            <person name="Hulata G."/>
            <person name="Jaffe D.B."/>
            <person name="Lara M."/>
            <person name="Lee A.P."/>
            <person name="MacCallum I."/>
            <person name="Mwaiko S."/>
            <person name="Nikaido M."/>
            <person name="Nishihara H."/>
            <person name="Ozouf-Costaz C."/>
            <person name="Penman D.J."/>
            <person name="Przybylski D."/>
            <person name="Rakotomanga M."/>
            <person name="Renn S.C.P."/>
            <person name="Ribeiro F.J."/>
            <person name="Ron M."/>
            <person name="Salzburger W."/>
            <person name="Sanchez-Pulido L."/>
            <person name="Santos M.E."/>
            <person name="Searle S."/>
            <person name="Sharpe T."/>
            <person name="Swofford R."/>
            <person name="Tan F.J."/>
            <person name="Williams L."/>
            <person name="Young S."/>
            <person name="Yin S."/>
            <person name="Okada N."/>
            <person name="Kocher T.D."/>
            <person name="Miska E.A."/>
            <person name="Lander E.S."/>
            <person name="Venkatesh B."/>
            <person name="Fernald R.D."/>
            <person name="Meyer A."/>
            <person name="Ponting C.P."/>
            <person name="Streelman J.T."/>
            <person name="Lindblad-Toh K."/>
            <person name="Seehausen O."/>
            <person name="Di Palma F."/>
        </authorList>
    </citation>
    <scope>NUCLEOTIDE SEQUENCE</scope>
</reference>
<evidence type="ECO:0000313" key="7">
    <source>
        <dbReference type="Proteomes" id="UP000265160"/>
    </source>
</evidence>
<dbReference type="GO" id="GO:0005576">
    <property type="term" value="C:extracellular region"/>
    <property type="evidence" value="ECO:0007669"/>
    <property type="project" value="UniProtKB-SubCell"/>
</dbReference>
<keyword evidence="7" id="KW-1185">Reference proteome</keyword>
<evidence type="ECO:0000256" key="5">
    <source>
        <dbReference type="SAM" id="MobiDB-lite"/>
    </source>
</evidence>
<dbReference type="AlphaFoldDB" id="A0A3P9DPD3"/>
<name>A0A3P9DPD3_9CICH</name>
<accession>A0A3P9DPD3</accession>
<dbReference type="Pfam" id="PF11109">
    <property type="entry name" value="RFamide_26RFa"/>
    <property type="match status" value="1"/>
</dbReference>
<sequence length="224" mass="24994">MQYFYPLFNNISVPLSTVIINNNLLIKVCFCFQMRLSFHPGASQLALLSFALLSSIPHPVTSYPYPPTALLPTVGGSELESTLLHLQAALEEPGDVRSEAWAEWPRDIQPGEEDDQSWEEAALLQAQRGDLMAQPLSPFPGGHSLERMHYQEGGEGEDGWKRNDALTSIAGGLQAVSREKGGFGFRFGRKRWTDGEWMEGGEGEQRRTSGSDEDGVNRDKRRER</sequence>
<evidence type="ECO:0000313" key="6">
    <source>
        <dbReference type="Ensembl" id="ENSMZEP00005036138.1"/>
    </source>
</evidence>
<dbReference type="GO" id="GO:0031854">
    <property type="term" value="F:orexigenic neuropeptide QRFP receptor binding"/>
    <property type="evidence" value="ECO:0007669"/>
    <property type="project" value="InterPro"/>
</dbReference>
<organism evidence="6 7">
    <name type="scientific">Maylandia zebra</name>
    <name type="common">zebra mbuna</name>
    <dbReference type="NCBI Taxonomy" id="106582"/>
    <lineage>
        <taxon>Eukaryota</taxon>
        <taxon>Metazoa</taxon>
        <taxon>Chordata</taxon>
        <taxon>Craniata</taxon>
        <taxon>Vertebrata</taxon>
        <taxon>Euteleostomi</taxon>
        <taxon>Actinopterygii</taxon>
        <taxon>Neopterygii</taxon>
        <taxon>Teleostei</taxon>
        <taxon>Neoteleostei</taxon>
        <taxon>Acanthomorphata</taxon>
        <taxon>Ovalentaria</taxon>
        <taxon>Cichlomorphae</taxon>
        <taxon>Cichliformes</taxon>
        <taxon>Cichlidae</taxon>
        <taxon>African cichlids</taxon>
        <taxon>Pseudocrenilabrinae</taxon>
        <taxon>Haplochromini</taxon>
        <taxon>Maylandia</taxon>
        <taxon>Maylandia zebra complex</taxon>
    </lineage>
</organism>
<feature type="compositionally biased region" description="Basic and acidic residues" evidence="5">
    <location>
        <begin position="203"/>
        <end position="224"/>
    </location>
</feature>
<evidence type="ECO:0000256" key="4">
    <source>
        <dbReference type="ARBA" id="ARBA00022815"/>
    </source>
</evidence>
<evidence type="ECO:0000256" key="2">
    <source>
        <dbReference type="ARBA" id="ARBA00005516"/>
    </source>
</evidence>
<dbReference type="Proteomes" id="UP000265160">
    <property type="component" value="LG22"/>
</dbReference>
<dbReference type="Ensembl" id="ENSMZET00005037412.1">
    <property type="protein sequence ID" value="ENSMZEP00005036138.1"/>
    <property type="gene ID" value="ENSMZEG00005026969.1"/>
</dbReference>
<keyword evidence="4" id="KW-0027">Amidation</keyword>
<dbReference type="InterPro" id="IPR024565">
    <property type="entry name" value="P518"/>
</dbReference>
<reference evidence="6" key="3">
    <citation type="submission" date="2025-09" db="UniProtKB">
        <authorList>
            <consortium name="Ensembl"/>
        </authorList>
    </citation>
    <scope>IDENTIFICATION</scope>
</reference>
<keyword evidence="3" id="KW-0964">Secreted</keyword>
<protein>
    <submittedName>
        <fullName evidence="6">Uncharacterized protein</fullName>
    </submittedName>
</protein>
<comment type="subcellular location">
    <subcellularLocation>
        <location evidence="1">Secreted</location>
    </subcellularLocation>
</comment>
<evidence type="ECO:0000256" key="3">
    <source>
        <dbReference type="ARBA" id="ARBA00022525"/>
    </source>
</evidence>
<feature type="region of interest" description="Disordered" evidence="5">
    <location>
        <begin position="194"/>
        <end position="224"/>
    </location>
</feature>
<dbReference type="GeneTree" id="ENSGT00940000176878"/>
<proteinExistence type="inferred from homology"/>
<reference evidence="6" key="2">
    <citation type="submission" date="2025-08" db="UniProtKB">
        <authorList>
            <consortium name="Ensembl"/>
        </authorList>
    </citation>
    <scope>IDENTIFICATION</scope>
</reference>
<evidence type="ECO:0000256" key="1">
    <source>
        <dbReference type="ARBA" id="ARBA00004613"/>
    </source>
</evidence>